<protein>
    <submittedName>
        <fullName evidence="2">Uncharacterized protein</fullName>
    </submittedName>
</protein>
<comment type="caution">
    <text evidence="2">The sequence shown here is derived from an EMBL/GenBank/DDBJ whole genome shotgun (WGS) entry which is preliminary data.</text>
</comment>
<sequence length="176" mass="20356">MALDKLNGIGCYSSTRPIGEQTPNLAFTLRKIKKLRLQPVHRNPLSELNPQPNQTRSQAAISSNRTVVQSKHRNPLTELNPQPNQTQSQITLGSNNMTPKKRGRKRLPRDENEFFKFVLEHIQRLSKNKSELSRLLLMVLVPYRTKSRFGVCSWSSGQRFTLTFYSILILMKFYVK</sequence>
<evidence type="ECO:0000313" key="2">
    <source>
        <dbReference type="EMBL" id="RNA24509.1"/>
    </source>
</evidence>
<reference evidence="2 3" key="1">
    <citation type="journal article" date="2018" name="Sci. Rep.">
        <title>Genomic signatures of local adaptation to the degree of environmental predictability in rotifers.</title>
        <authorList>
            <person name="Franch-Gras L."/>
            <person name="Hahn C."/>
            <person name="Garcia-Roger E.M."/>
            <person name="Carmona M.J."/>
            <person name="Serra M."/>
            <person name="Gomez A."/>
        </authorList>
    </citation>
    <scope>NUCLEOTIDE SEQUENCE [LARGE SCALE GENOMIC DNA]</scope>
    <source>
        <strain evidence="2">HYR1</strain>
    </source>
</reference>
<organism evidence="2 3">
    <name type="scientific">Brachionus plicatilis</name>
    <name type="common">Marine rotifer</name>
    <name type="synonym">Brachionus muelleri</name>
    <dbReference type="NCBI Taxonomy" id="10195"/>
    <lineage>
        <taxon>Eukaryota</taxon>
        <taxon>Metazoa</taxon>
        <taxon>Spiralia</taxon>
        <taxon>Gnathifera</taxon>
        <taxon>Rotifera</taxon>
        <taxon>Eurotatoria</taxon>
        <taxon>Monogononta</taxon>
        <taxon>Pseudotrocha</taxon>
        <taxon>Ploima</taxon>
        <taxon>Brachionidae</taxon>
        <taxon>Brachionus</taxon>
    </lineage>
</organism>
<dbReference type="Proteomes" id="UP000276133">
    <property type="component" value="Unassembled WGS sequence"/>
</dbReference>
<accession>A0A3M7RM16</accession>
<evidence type="ECO:0000313" key="3">
    <source>
        <dbReference type="Proteomes" id="UP000276133"/>
    </source>
</evidence>
<keyword evidence="3" id="KW-1185">Reference proteome</keyword>
<dbReference type="AlphaFoldDB" id="A0A3M7RM16"/>
<dbReference type="EMBL" id="REGN01003105">
    <property type="protein sequence ID" value="RNA24509.1"/>
    <property type="molecule type" value="Genomic_DNA"/>
</dbReference>
<feature type="compositionally biased region" description="Polar residues" evidence="1">
    <location>
        <begin position="77"/>
        <end position="98"/>
    </location>
</feature>
<evidence type="ECO:0000256" key="1">
    <source>
        <dbReference type="SAM" id="MobiDB-lite"/>
    </source>
</evidence>
<name>A0A3M7RM16_BRAPC</name>
<feature type="compositionally biased region" description="Polar residues" evidence="1">
    <location>
        <begin position="46"/>
        <end position="69"/>
    </location>
</feature>
<gene>
    <name evidence="2" type="ORF">BpHYR1_006302</name>
</gene>
<feature type="region of interest" description="Disordered" evidence="1">
    <location>
        <begin position="41"/>
        <end position="106"/>
    </location>
</feature>
<proteinExistence type="predicted"/>